<protein>
    <submittedName>
        <fullName evidence="1">Uncharacterized protein</fullName>
    </submittedName>
</protein>
<dbReference type="Proteomes" id="UP000639772">
    <property type="component" value="Chromosome 12"/>
</dbReference>
<proteinExistence type="predicted"/>
<comment type="caution">
    <text evidence="1">The sequence shown here is derived from an EMBL/GenBank/DDBJ whole genome shotgun (WGS) entry which is preliminary data.</text>
</comment>
<sequence>MRLTTLHEEPPLASSMLFEGLLAIGTFGLPVISVEEEEMAEDQVEEIARKEMEEMTERDLMVVTTELQKALAVGGREEIWCLGGEDPLIGSRR</sequence>
<gene>
    <name evidence="1" type="ORF">HPP92_023065</name>
</gene>
<dbReference type="EMBL" id="JADCNM010000012">
    <property type="protein sequence ID" value="KAG0459937.1"/>
    <property type="molecule type" value="Genomic_DNA"/>
</dbReference>
<evidence type="ECO:0000313" key="1">
    <source>
        <dbReference type="EMBL" id="KAG0459937.1"/>
    </source>
</evidence>
<evidence type="ECO:0000313" key="2">
    <source>
        <dbReference type="Proteomes" id="UP000639772"/>
    </source>
</evidence>
<dbReference type="AlphaFoldDB" id="A0A835UFP9"/>
<name>A0A835UFP9_VANPL</name>
<reference evidence="1 2" key="1">
    <citation type="journal article" date="2020" name="Nat. Food">
        <title>A phased Vanilla planifolia genome enables genetic improvement of flavour and production.</title>
        <authorList>
            <person name="Hasing T."/>
            <person name="Tang H."/>
            <person name="Brym M."/>
            <person name="Khazi F."/>
            <person name="Huang T."/>
            <person name="Chambers A.H."/>
        </authorList>
    </citation>
    <scope>NUCLEOTIDE SEQUENCE [LARGE SCALE GENOMIC DNA]</scope>
    <source>
        <tissue evidence="1">Leaf</tissue>
    </source>
</reference>
<accession>A0A835UFP9</accession>
<organism evidence="1 2">
    <name type="scientific">Vanilla planifolia</name>
    <name type="common">Vanilla</name>
    <dbReference type="NCBI Taxonomy" id="51239"/>
    <lineage>
        <taxon>Eukaryota</taxon>
        <taxon>Viridiplantae</taxon>
        <taxon>Streptophyta</taxon>
        <taxon>Embryophyta</taxon>
        <taxon>Tracheophyta</taxon>
        <taxon>Spermatophyta</taxon>
        <taxon>Magnoliopsida</taxon>
        <taxon>Liliopsida</taxon>
        <taxon>Asparagales</taxon>
        <taxon>Orchidaceae</taxon>
        <taxon>Vanilloideae</taxon>
        <taxon>Vanilleae</taxon>
        <taxon>Vanilla</taxon>
    </lineage>
</organism>